<evidence type="ECO:0000256" key="1">
    <source>
        <dbReference type="SAM" id="MobiDB-lite"/>
    </source>
</evidence>
<name>A0A345UG54_9BACT</name>
<evidence type="ECO:0000313" key="5">
    <source>
        <dbReference type="Proteomes" id="UP000254808"/>
    </source>
</evidence>
<dbReference type="InterPro" id="IPR012347">
    <property type="entry name" value="Ferritin-like"/>
</dbReference>
<keyword evidence="2" id="KW-0732">Signal</keyword>
<feature type="region of interest" description="Disordered" evidence="1">
    <location>
        <begin position="310"/>
        <end position="339"/>
    </location>
</feature>
<accession>A0A345UG54</accession>
<feature type="compositionally biased region" description="Basic and acidic residues" evidence="1">
    <location>
        <begin position="201"/>
        <end position="210"/>
    </location>
</feature>
<evidence type="ECO:0000259" key="3">
    <source>
        <dbReference type="Pfam" id="PF03713"/>
    </source>
</evidence>
<dbReference type="AlphaFoldDB" id="A0A345UG54"/>
<protein>
    <recommendedName>
        <fullName evidence="3">DUF305 domain-containing protein</fullName>
    </recommendedName>
</protein>
<reference evidence="4 5" key="1">
    <citation type="submission" date="2018-03" db="EMBL/GenBank/DDBJ databases">
        <title>Phenotypic and genomic properties of Cyclonatronum proteinivorum gen. nov., sp. nov., a haloalkaliphilic bacteroidete from soda lakes possessing Na+-translocating rhodopsin.</title>
        <authorList>
            <person name="Toshchakov S.V."/>
            <person name="Korzhenkov A."/>
            <person name="Samarov N.I."/>
            <person name="Kublanov I.V."/>
            <person name="Muntyan M.S."/>
            <person name="Sorokin D.Y."/>
        </authorList>
    </citation>
    <scope>NUCLEOTIDE SEQUENCE [LARGE SCALE GENOMIC DNA]</scope>
    <source>
        <strain evidence="4 5">Omega</strain>
    </source>
</reference>
<feature type="chain" id="PRO_5016566482" description="DUF305 domain-containing protein" evidence="2">
    <location>
        <begin position="25"/>
        <end position="339"/>
    </location>
</feature>
<gene>
    <name evidence="4" type="ORF">CYPRO_0168</name>
</gene>
<dbReference type="Gene3D" id="1.20.1260.10">
    <property type="match status" value="1"/>
</dbReference>
<dbReference type="Pfam" id="PF03713">
    <property type="entry name" value="DUF305"/>
    <property type="match status" value="1"/>
</dbReference>
<dbReference type="RefSeq" id="WP_114982697.1">
    <property type="nucleotide sequence ID" value="NZ_CP027806.1"/>
</dbReference>
<feature type="compositionally biased region" description="Basic and acidic residues" evidence="1">
    <location>
        <begin position="143"/>
        <end position="192"/>
    </location>
</feature>
<dbReference type="KEGG" id="cprv:CYPRO_0168"/>
<dbReference type="EMBL" id="CP027806">
    <property type="protein sequence ID" value="AXI99455.1"/>
    <property type="molecule type" value="Genomic_DNA"/>
</dbReference>
<dbReference type="PANTHER" id="PTHR36933:SF1">
    <property type="entry name" value="SLL0788 PROTEIN"/>
    <property type="match status" value="1"/>
</dbReference>
<dbReference type="PANTHER" id="PTHR36933">
    <property type="entry name" value="SLL0788 PROTEIN"/>
    <property type="match status" value="1"/>
</dbReference>
<evidence type="ECO:0000313" key="4">
    <source>
        <dbReference type="EMBL" id="AXI99455.1"/>
    </source>
</evidence>
<feature type="domain" description="DUF305" evidence="3">
    <location>
        <begin position="62"/>
        <end position="286"/>
    </location>
</feature>
<organism evidence="4 5">
    <name type="scientific">Cyclonatronum proteinivorum</name>
    <dbReference type="NCBI Taxonomy" id="1457365"/>
    <lineage>
        <taxon>Bacteria</taxon>
        <taxon>Pseudomonadati</taxon>
        <taxon>Balneolota</taxon>
        <taxon>Balneolia</taxon>
        <taxon>Balneolales</taxon>
        <taxon>Cyclonatronaceae</taxon>
        <taxon>Cyclonatronum</taxon>
    </lineage>
</organism>
<evidence type="ECO:0000256" key="2">
    <source>
        <dbReference type="SAM" id="SignalP"/>
    </source>
</evidence>
<keyword evidence="5" id="KW-1185">Reference proteome</keyword>
<sequence>MFTPSTIRTLLVIGLLLGSTPVLAQHGHGHHHEQQDASNLSELEALYWQRLEDSRQNFVQADVDFMTDMIVHHAQALIMSRLSPENGASPAVQRLSARIINAQQDEIALMQQWLRDRSQPVPIVHFDGIEMHVSMEQPQSAHSDMHAQHDANAHHHEADHASEGHENHHPENDHHHAHEHEQHTAHEPDHHVSHGHHGHGHEHGHNHDDMPGMLTQAQLEELAAARDAEFDRLFLTFMIEHHEGAVYMVNELFMADGAGTDLESYRLAVDIYAEQVTEIAMMRKMLERKGFDVPEPLRELQEQQARLRNPQAAGNEPHGHHAPETEPAPAQPQHRHHHH</sequence>
<dbReference type="Proteomes" id="UP000254808">
    <property type="component" value="Chromosome"/>
</dbReference>
<proteinExistence type="predicted"/>
<dbReference type="OrthoDB" id="8603558at2"/>
<feature type="region of interest" description="Disordered" evidence="1">
    <location>
        <begin position="136"/>
        <end position="211"/>
    </location>
</feature>
<feature type="signal peptide" evidence="2">
    <location>
        <begin position="1"/>
        <end position="24"/>
    </location>
</feature>
<dbReference type="InterPro" id="IPR005183">
    <property type="entry name" value="DUF305_CopM-like"/>
</dbReference>